<evidence type="ECO:0000313" key="4">
    <source>
        <dbReference type="Proteomes" id="UP000051497"/>
    </source>
</evidence>
<dbReference type="AlphaFoldDB" id="A0A0Q9YS49"/>
<keyword evidence="1" id="KW-0472">Membrane</keyword>
<feature type="transmembrane region" description="Helical" evidence="1">
    <location>
        <begin position="58"/>
        <end position="78"/>
    </location>
</feature>
<organism evidence="2">
    <name type="scientific">Candidatus Berkiella aquae</name>
    <dbReference type="NCBI Taxonomy" id="295108"/>
    <lineage>
        <taxon>Bacteria</taxon>
        <taxon>Pseudomonadati</taxon>
        <taxon>Pseudomonadota</taxon>
        <taxon>Gammaproteobacteria</taxon>
        <taxon>Candidatus Berkiellales</taxon>
        <taxon>Candidatus Berkiellaceae</taxon>
        <taxon>Candidatus Berkiella</taxon>
    </lineage>
</organism>
<keyword evidence="1" id="KW-0812">Transmembrane</keyword>
<keyword evidence="4" id="KW-1185">Reference proteome</keyword>
<dbReference type="STRING" id="295108.HT99x_02674"/>
<protein>
    <submittedName>
        <fullName evidence="2">Uncharacterized protein</fullName>
    </submittedName>
</protein>
<name>A0A0Q9YS49_9GAMM</name>
<dbReference type="EMBL" id="LKAJ01000014">
    <property type="protein sequence ID" value="KRG20282.1"/>
    <property type="molecule type" value="Genomic_DNA"/>
</dbReference>
<reference evidence="2" key="1">
    <citation type="submission" date="2015-09" db="EMBL/GenBank/DDBJ databases">
        <title>Draft Genome Sequences of Two Novel Amoeba-resistant Intranuclear Bacteria, Candidatus Berkiella cookevillensis and Candidatus Berkiella aquae.</title>
        <authorList>
            <person name="Mehari Y.T."/>
            <person name="Arivett B.A."/>
            <person name="Farone A.L."/>
            <person name="Gunderson J.H."/>
            <person name="Farone M.B."/>
        </authorList>
    </citation>
    <scope>NUCLEOTIDE SEQUENCE [LARGE SCALE GENOMIC DNA]</scope>
    <source>
        <strain evidence="2">HT99</strain>
    </source>
</reference>
<sequence length="105" mass="10273">MRTLANIESSSVSGGIWCTYDGNECSGCANLIEISGNDCSVITGQLSGHTGHFDTGGVVMGLAAGWVSFVVSYAAVAAFGLGTIATGGIGLALGAAVGIGYAASH</sequence>
<accession>A0A0Q9YS49</accession>
<gene>
    <name evidence="3" type="ORF">HT99x_015160</name>
    <name evidence="2" type="ORF">HT99x_02674</name>
</gene>
<dbReference type="EMBL" id="LKAJ02000002">
    <property type="protein sequence ID" value="MCS5712778.1"/>
    <property type="molecule type" value="Genomic_DNA"/>
</dbReference>
<evidence type="ECO:0000313" key="3">
    <source>
        <dbReference type="EMBL" id="MCS5712778.1"/>
    </source>
</evidence>
<comment type="caution">
    <text evidence="2">The sequence shown here is derived from an EMBL/GenBank/DDBJ whole genome shotgun (WGS) entry which is preliminary data.</text>
</comment>
<dbReference type="RefSeq" id="WP_075067275.1">
    <property type="nucleotide sequence ID" value="NZ_LKAJ02000002.1"/>
</dbReference>
<proteinExistence type="predicted"/>
<evidence type="ECO:0000313" key="2">
    <source>
        <dbReference type="EMBL" id="KRG20282.1"/>
    </source>
</evidence>
<dbReference type="Proteomes" id="UP000051497">
    <property type="component" value="Unassembled WGS sequence"/>
</dbReference>
<keyword evidence="1" id="KW-1133">Transmembrane helix</keyword>
<evidence type="ECO:0000256" key="1">
    <source>
        <dbReference type="SAM" id="Phobius"/>
    </source>
</evidence>
<reference evidence="3" key="3">
    <citation type="submission" date="2021-06" db="EMBL/GenBank/DDBJ databases">
        <title>Genomic Description and Analysis of Intracellular Bacteria, Candidatus Berkiella cookevillensis and Candidatus Berkiella aquae.</title>
        <authorList>
            <person name="Kidane D.T."/>
            <person name="Mehari Y.T."/>
            <person name="Rice F.C."/>
            <person name="Arivett B.A."/>
            <person name="Farone A.L."/>
            <person name="Berk S.G."/>
            <person name="Farone M.B."/>
        </authorList>
    </citation>
    <scope>NUCLEOTIDE SEQUENCE</scope>
    <source>
        <strain evidence="3">HT99</strain>
    </source>
</reference>
<feature type="transmembrane region" description="Helical" evidence="1">
    <location>
        <begin position="84"/>
        <end position="103"/>
    </location>
</feature>
<reference evidence="3" key="2">
    <citation type="journal article" date="2016" name="Genome Announc.">
        <title>Draft Genome Sequences of Two Novel Amoeba-Resistant Intranuclear Bacteria, 'Candidatus Berkiella cookevillensis' and 'Candidatus Berkiella aquae'.</title>
        <authorList>
            <person name="Mehari Y.T."/>
            <person name="Arivett B.A."/>
            <person name="Farone A.L."/>
            <person name="Gunderson J.H."/>
            <person name="Farone M.B."/>
        </authorList>
    </citation>
    <scope>NUCLEOTIDE SEQUENCE</scope>
    <source>
        <strain evidence="3">HT99</strain>
    </source>
</reference>